<dbReference type="EMBL" id="DTBX01000077">
    <property type="protein sequence ID" value="HGQ55229.1"/>
    <property type="molecule type" value="Genomic_DNA"/>
</dbReference>
<comment type="caution">
    <text evidence="1">The sequence shown here is derived from an EMBL/GenBank/DDBJ whole genome shotgun (WGS) entry which is preliminary data.</text>
</comment>
<organism evidence="1">
    <name type="scientific">candidate division WOR-3 bacterium</name>
    <dbReference type="NCBI Taxonomy" id="2052148"/>
    <lineage>
        <taxon>Bacteria</taxon>
        <taxon>Bacteria division WOR-3</taxon>
    </lineage>
</organism>
<accession>A0A7V4CHJ0</accession>
<dbReference type="AlphaFoldDB" id="A0A7V4CHJ0"/>
<sequence>MAKLNYFILFLIIIFSCSQKKTEERRVEKIFAYGITLTKESSPKEVANLLIKGLDNEDEELLKKLVAVNYEIKELTKIFKEHGKKVKIKKEDVIDLTVSGWLLTYTFFEKGKTRVIEEEIEGDFAYVYASGIKPNGKERTIEIRMVKEEGFWKIQAGLKEY</sequence>
<dbReference type="Gene3D" id="3.10.450.50">
    <property type="match status" value="1"/>
</dbReference>
<proteinExistence type="predicted"/>
<gene>
    <name evidence="1" type="ORF">ENU28_02035</name>
</gene>
<name>A0A7V4CHJ0_UNCW3</name>
<evidence type="ECO:0000313" key="1">
    <source>
        <dbReference type="EMBL" id="HGQ55229.1"/>
    </source>
</evidence>
<reference evidence="1" key="1">
    <citation type="journal article" date="2020" name="mSystems">
        <title>Genome- and Community-Level Interaction Insights into Carbon Utilization and Element Cycling Functions of Hydrothermarchaeota in Hydrothermal Sediment.</title>
        <authorList>
            <person name="Zhou Z."/>
            <person name="Liu Y."/>
            <person name="Xu W."/>
            <person name="Pan J."/>
            <person name="Luo Z.H."/>
            <person name="Li M."/>
        </authorList>
    </citation>
    <scope>NUCLEOTIDE SEQUENCE [LARGE SCALE GENOMIC DNA]</scope>
    <source>
        <strain evidence="1">SpSt-655</strain>
    </source>
</reference>
<dbReference type="PROSITE" id="PS51257">
    <property type="entry name" value="PROKAR_LIPOPROTEIN"/>
    <property type="match status" value="1"/>
</dbReference>
<protein>
    <submittedName>
        <fullName evidence="1">DUF4878 domain-containing protein</fullName>
    </submittedName>
</protein>